<evidence type="ECO:0000313" key="1">
    <source>
        <dbReference type="EMBL" id="RMX10421.1"/>
    </source>
</evidence>
<protein>
    <submittedName>
        <fullName evidence="1">Uncharacterized protein</fullName>
    </submittedName>
</protein>
<name>A0A3M6R4Z7_9BURK</name>
<comment type="caution">
    <text evidence="1">The sequence shown here is derived from an EMBL/GenBank/DDBJ whole genome shotgun (WGS) entry which is preliminary data.</text>
</comment>
<proteinExistence type="predicted"/>
<evidence type="ECO:0000313" key="2">
    <source>
        <dbReference type="Proteomes" id="UP000281171"/>
    </source>
</evidence>
<dbReference type="Gene3D" id="2.20.110.10">
    <property type="entry name" value="Histone H3 K4-specific methyltransferase SET7/9 N-terminal domain"/>
    <property type="match status" value="1"/>
</dbReference>
<sequence length="271" mass="29207">MPAFALLQLCCCRQRPCQLPSLPKKEARFMTTSFPSPTGRTAPVRLALAGLCVAALPWLTACQTTPAAPDTQAVATQLGAPVPVLAVDAKGLAIIAYYGAAGSDAEGDLRNSPQPGGFYRVYMGKNSSGQHLLQEFYQDSASAQSSAYPVDAAANLLDWEVTPQEGEVVFYRPNGLVRSLSVYRNGKLNGRTVYYNDDGSERASYTWVDDALDGPFVVREPGTQRSAEGLAQDDQLIRLQGRDAQGRALSAAQALELLADSFSKWHADLFQ</sequence>
<organism evidence="1 2">
    <name type="scientific">Allofranklinella schreckenbergeri</name>
    <dbReference type="NCBI Taxonomy" id="1076744"/>
    <lineage>
        <taxon>Bacteria</taxon>
        <taxon>Pseudomonadati</taxon>
        <taxon>Pseudomonadota</taxon>
        <taxon>Betaproteobacteria</taxon>
        <taxon>Burkholderiales</taxon>
        <taxon>Comamonadaceae</taxon>
        <taxon>Allofranklinella</taxon>
    </lineage>
</organism>
<dbReference type="SUPFAM" id="SSF82185">
    <property type="entry name" value="Histone H3 K4-specific methyltransferase SET7/9 N-terminal domain"/>
    <property type="match status" value="1"/>
</dbReference>
<dbReference type="EMBL" id="RDQK01000009">
    <property type="protein sequence ID" value="RMX10421.1"/>
    <property type="molecule type" value="Genomic_DNA"/>
</dbReference>
<dbReference type="Proteomes" id="UP000281171">
    <property type="component" value="Unassembled WGS sequence"/>
</dbReference>
<accession>A0A3M6R4Z7</accession>
<dbReference type="AlphaFoldDB" id="A0A3M6R4Z7"/>
<reference evidence="1 2" key="1">
    <citation type="submission" date="2018-10" db="EMBL/GenBank/DDBJ databases">
        <title>Comamonadaceae CDC group NO-1 genome sequencing and assembly.</title>
        <authorList>
            <person name="Bernier A.-M."/>
            <person name="Bernard K."/>
        </authorList>
    </citation>
    <scope>NUCLEOTIDE SEQUENCE [LARGE SCALE GENOMIC DNA]</scope>
    <source>
        <strain evidence="1 2">NML180581</strain>
    </source>
</reference>
<gene>
    <name evidence="1" type="ORF">EBQ24_04690</name>
</gene>